<evidence type="ECO:0000313" key="4">
    <source>
        <dbReference type="EMBL" id="OEU17879.1"/>
    </source>
</evidence>
<keyword evidence="5" id="KW-1185">Reference proteome</keyword>
<dbReference type="PRINTS" id="PR01575">
    <property type="entry name" value="FFH4HYDRLASE"/>
</dbReference>
<proteinExistence type="predicted"/>
<dbReference type="Gene3D" id="3.40.50.170">
    <property type="entry name" value="Formyl transferase, N-terminal domain"/>
    <property type="match status" value="1"/>
</dbReference>
<dbReference type="InterPro" id="IPR044074">
    <property type="entry name" value="PurU_ACT"/>
</dbReference>
<dbReference type="PANTHER" id="PTHR42706:SF1">
    <property type="entry name" value="FORMYLTETRAHYDROFOLATE DEFORMYLASE 2, MITOCHONDRIAL"/>
    <property type="match status" value="1"/>
</dbReference>
<dbReference type="InterPro" id="IPR004810">
    <property type="entry name" value="PurU"/>
</dbReference>
<dbReference type="AlphaFoldDB" id="A0A1E7FI68"/>
<dbReference type="NCBIfam" id="NF004684">
    <property type="entry name" value="PRK06027.1"/>
    <property type="match status" value="1"/>
</dbReference>
<dbReference type="NCBIfam" id="TIGR00655">
    <property type="entry name" value="PurU"/>
    <property type="match status" value="1"/>
</dbReference>
<dbReference type="Gene3D" id="3.30.70.260">
    <property type="match status" value="1"/>
</dbReference>
<dbReference type="InterPro" id="IPR002912">
    <property type="entry name" value="ACT_dom"/>
</dbReference>
<dbReference type="CDD" id="cd04875">
    <property type="entry name" value="ACT_F4HF-DF"/>
    <property type="match status" value="1"/>
</dbReference>
<dbReference type="CDD" id="cd08648">
    <property type="entry name" value="FMT_core_Formyl-FH4-Hydrolase_C"/>
    <property type="match status" value="1"/>
</dbReference>
<dbReference type="GO" id="GO:0008864">
    <property type="term" value="F:formyltetrahydrofolate deformylase activity"/>
    <property type="evidence" value="ECO:0007669"/>
    <property type="project" value="InterPro"/>
</dbReference>
<dbReference type="InterPro" id="IPR045865">
    <property type="entry name" value="ACT-like_dom_sf"/>
</dbReference>
<reference evidence="4 5" key="1">
    <citation type="submission" date="2016-09" db="EMBL/GenBank/DDBJ databases">
        <title>Extensive genetic diversity and differential bi-allelic expression allows diatom success in the polar Southern Ocean.</title>
        <authorList>
            <consortium name="DOE Joint Genome Institute"/>
            <person name="Mock T."/>
            <person name="Otillar R.P."/>
            <person name="Strauss J."/>
            <person name="Dupont C."/>
            <person name="Frickenhaus S."/>
            <person name="Maumus F."/>
            <person name="Mcmullan M."/>
            <person name="Sanges R."/>
            <person name="Schmutz J."/>
            <person name="Toseland A."/>
            <person name="Valas R."/>
            <person name="Veluchamy A."/>
            <person name="Ward B.J."/>
            <person name="Allen A."/>
            <person name="Barry K."/>
            <person name="Falciatore A."/>
            <person name="Ferrante M."/>
            <person name="Fortunato A.E."/>
            <person name="Gloeckner G."/>
            <person name="Gruber A."/>
            <person name="Hipkin R."/>
            <person name="Janech M."/>
            <person name="Kroth P."/>
            <person name="Leese F."/>
            <person name="Lindquist E."/>
            <person name="Lyon B.R."/>
            <person name="Martin J."/>
            <person name="Mayer C."/>
            <person name="Parker M."/>
            <person name="Quesneville H."/>
            <person name="Raymond J."/>
            <person name="Uhlig C."/>
            <person name="Valentin K.U."/>
            <person name="Worden A.Z."/>
            <person name="Armbrust E.V."/>
            <person name="Bowler C."/>
            <person name="Green B."/>
            <person name="Moulton V."/>
            <person name="Van Oosterhout C."/>
            <person name="Grigoriev I."/>
        </authorList>
    </citation>
    <scope>NUCLEOTIDE SEQUENCE [LARGE SCALE GENOMIC DNA]</scope>
    <source>
        <strain evidence="4 5">CCMP1102</strain>
    </source>
</reference>
<sequence>MSPVFMSSGKATAAEADNNDPLITAIATATPPVTGRKENDDEISEESIEVVENKVATIRIEGPDASGIVSAFSLLLYGHGANIIDAEQHTDIQANRFFQRIVFDYGVIHTDRTSIENGIQEVSTRFQMNYQIDWGGTKNKKICIFVSKYDHVIWELLLRHKAGELPHCEIALIISNHEDLRPIADHFGIRYEVFKVTKSTKREQEDKEIALMKSLDIDLVVLARYMQIITDEFCATYKHSVINIHHSFLPAFIGAKPYHRAHARGVKLVGATAHYATENLDEGPIIEQDVARITHRNTVDDLVAKGRVLEREVLFRAVKAHIENRIVVYENKCVVFGN</sequence>
<evidence type="ECO:0000256" key="1">
    <source>
        <dbReference type="ARBA" id="ARBA00022563"/>
    </source>
</evidence>
<dbReference type="InParanoid" id="A0A1E7FI68"/>
<dbReference type="Pfam" id="PF00551">
    <property type="entry name" value="Formyl_trans_N"/>
    <property type="match status" value="1"/>
</dbReference>
<dbReference type="InterPro" id="IPR036477">
    <property type="entry name" value="Formyl_transf_N_sf"/>
</dbReference>
<keyword evidence="1" id="KW-0554">One-carbon metabolism</keyword>
<feature type="domain" description="ACT" evidence="3">
    <location>
        <begin position="57"/>
        <end position="139"/>
    </location>
</feature>
<dbReference type="SUPFAM" id="SSF55021">
    <property type="entry name" value="ACT-like"/>
    <property type="match status" value="1"/>
</dbReference>
<dbReference type="PANTHER" id="PTHR42706">
    <property type="entry name" value="FORMYLTETRAHYDROFOLATE DEFORMYLASE"/>
    <property type="match status" value="1"/>
</dbReference>
<dbReference type="InterPro" id="IPR041729">
    <property type="entry name" value="Formyl-FH4-Hydrolase_C"/>
</dbReference>
<dbReference type="GO" id="GO:0006730">
    <property type="term" value="P:one-carbon metabolic process"/>
    <property type="evidence" value="ECO:0007669"/>
    <property type="project" value="UniProtKB-KW"/>
</dbReference>
<dbReference type="EMBL" id="KV784357">
    <property type="protein sequence ID" value="OEU17879.1"/>
    <property type="molecule type" value="Genomic_DNA"/>
</dbReference>
<organism evidence="4 5">
    <name type="scientific">Fragilariopsis cylindrus CCMP1102</name>
    <dbReference type="NCBI Taxonomy" id="635003"/>
    <lineage>
        <taxon>Eukaryota</taxon>
        <taxon>Sar</taxon>
        <taxon>Stramenopiles</taxon>
        <taxon>Ochrophyta</taxon>
        <taxon>Bacillariophyta</taxon>
        <taxon>Bacillariophyceae</taxon>
        <taxon>Bacillariophycidae</taxon>
        <taxon>Bacillariales</taxon>
        <taxon>Bacillariaceae</taxon>
        <taxon>Fragilariopsis</taxon>
    </lineage>
</organism>
<dbReference type="SUPFAM" id="SSF53328">
    <property type="entry name" value="Formyltransferase"/>
    <property type="match status" value="1"/>
</dbReference>
<keyword evidence="2" id="KW-0378">Hydrolase</keyword>
<evidence type="ECO:0000256" key="2">
    <source>
        <dbReference type="ARBA" id="ARBA00022801"/>
    </source>
</evidence>
<dbReference type="Proteomes" id="UP000095751">
    <property type="component" value="Unassembled WGS sequence"/>
</dbReference>
<gene>
    <name evidence="4" type="ORF">FRACYDRAFT_268822</name>
</gene>
<evidence type="ECO:0000259" key="3">
    <source>
        <dbReference type="PROSITE" id="PS51671"/>
    </source>
</evidence>
<dbReference type="KEGG" id="fcy:FRACYDRAFT_268822"/>
<name>A0A1E7FI68_9STRA</name>
<protein>
    <submittedName>
        <fullName evidence="4">Formyltetrahydrofolate deformylase</fullName>
    </submittedName>
</protein>
<dbReference type="InterPro" id="IPR002376">
    <property type="entry name" value="Formyl_transf_N"/>
</dbReference>
<evidence type="ECO:0000313" key="5">
    <source>
        <dbReference type="Proteomes" id="UP000095751"/>
    </source>
</evidence>
<dbReference type="OrthoDB" id="4239773at2759"/>
<dbReference type="GO" id="GO:0006189">
    <property type="term" value="P:'de novo' IMP biosynthetic process"/>
    <property type="evidence" value="ECO:0007669"/>
    <property type="project" value="InterPro"/>
</dbReference>
<accession>A0A1E7FI68</accession>
<dbReference type="PROSITE" id="PS51671">
    <property type="entry name" value="ACT"/>
    <property type="match status" value="1"/>
</dbReference>